<dbReference type="EMBL" id="BK032721">
    <property type="protein sequence ID" value="DAF56693.1"/>
    <property type="molecule type" value="Genomic_DNA"/>
</dbReference>
<reference evidence="2" key="1">
    <citation type="journal article" date="2021" name="Proc. Natl. Acad. Sci. U.S.A.">
        <title>A Catalog of Tens of Thousands of Viruses from Human Metagenomes Reveals Hidden Associations with Chronic Diseases.</title>
        <authorList>
            <person name="Tisza M.J."/>
            <person name="Buck C.B."/>
        </authorList>
    </citation>
    <scope>NUCLEOTIDE SEQUENCE</scope>
    <source>
        <strain evidence="2">CtWb16</strain>
    </source>
</reference>
<protein>
    <submittedName>
        <fullName evidence="2">Uncharacterized protein</fullName>
    </submittedName>
</protein>
<name>A0A8S5T026_9CAUD</name>
<feature type="transmembrane region" description="Helical" evidence="1">
    <location>
        <begin position="39"/>
        <end position="67"/>
    </location>
</feature>
<accession>A0A8S5T026</accession>
<evidence type="ECO:0000313" key="2">
    <source>
        <dbReference type="EMBL" id="DAF56693.1"/>
    </source>
</evidence>
<keyword evidence="1" id="KW-0472">Membrane</keyword>
<organism evidence="2">
    <name type="scientific">Myoviridae sp. ctWb16</name>
    <dbReference type="NCBI Taxonomy" id="2827690"/>
    <lineage>
        <taxon>Viruses</taxon>
        <taxon>Duplodnaviria</taxon>
        <taxon>Heunggongvirae</taxon>
        <taxon>Uroviricota</taxon>
        <taxon>Caudoviricetes</taxon>
    </lineage>
</organism>
<keyword evidence="1" id="KW-0812">Transmembrane</keyword>
<proteinExistence type="predicted"/>
<sequence length="75" mass="8114">MFMLLTILTPFLIVISCIASAFFGGVAGWIVGFVFEDTILGILAQMGITNVTMFQVGAFLGFVTSFLKETIKVSK</sequence>
<evidence type="ECO:0000256" key="1">
    <source>
        <dbReference type="SAM" id="Phobius"/>
    </source>
</evidence>
<keyword evidence="1" id="KW-1133">Transmembrane helix</keyword>